<dbReference type="PANTHER" id="PTHR15184:SF9">
    <property type="entry name" value="SPI-1 TYPE 3 SECRETION SYSTEM ATPASE"/>
    <property type="match status" value="1"/>
</dbReference>
<protein>
    <submittedName>
        <fullName evidence="7">FliI/YscN family ATPase</fullName>
    </submittedName>
</protein>
<dbReference type="InterPro" id="IPR027417">
    <property type="entry name" value="P-loop_NTPase"/>
</dbReference>
<evidence type="ECO:0000256" key="5">
    <source>
        <dbReference type="ARBA" id="ARBA00022967"/>
    </source>
</evidence>
<sequence length="307" mass="32943">MGRKLLADLVSRIEQVDVLTSYGEVTKAVGLVLECMGLKAAIGDVCKVMLSSGKILEAEVVGVRSGGVILMPLGNVEGLALGSEVMYKGRKTTVGVGESLLGRVIDGLGRPIDSKGPLEVYHLYPLYSPPSNPLERRRIDEPMDVGIRAINGLITIGKGQRIGIFSGSGVGKTTLLGMMIRYAKADVKVIALIGERGREVKEFIEKHVGDALDHSVVVVATSEQPPLVRVRGTFIAAAVAEFFRDMGKDVLLIMDSLTRFAMAQREVGLSIGEPPASKGYTPSVFATMPKLLERAGRWEKGSITGFY</sequence>
<name>A0A7C0U678_9BACT</name>
<dbReference type="GO" id="GO:0005737">
    <property type="term" value="C:cytoplasm"/>
    <property type="evidence" value="ECO:0007669"/>
    <property type="project" value="InterPro"/>
</dbReference>
<dbReference type="InterPro" id="IPR003593">
    <property type="entry name" value="AAA+_ATPase"/>
</dbReference>
<accession>A0A7C0U678</accession>
<keyword evidence="2" id="KW-0547">Nucleotide-binding</keyword>
<feature type="domain" description="AAA+ ATPase" evidence="6">
    <location>
        <begin position="158"/>
        <end position="304"/>
    </location>
</feature>
<dbReference type="InterPro" id="IPR005714">
    <property type="entry name" value="ATPase_T3SS_FliI/YscN"/>
</dbReference>
<dbReference type="InterPro" id="IPR050053">
    <property type="entry name" value="ATPase_alpha/beta_chains"/>
</dbReference>
<evidence type="ECO:0000259" key="6">
    <source>
        <dbReference type="SMART" id="SM00382"/>
    </source>
</evidence>
<dbReference type="GO" id="GO:0030257">
    <property type="term" value="C:type III protein secretion system complex"/>
    <property type="evidence" value="ECO:0007669"/>
    <property type="project" value="InterPro"/>
</dbReference>
<dbReference type="GO" id="GO:0016887">
    <property type="term" value="F:ATP hydrolysis activity"/>
    <property type="evidence" value="ECO:0007669"/>
    <property type="project" value="InterPro"/>
</dbReference>
<evidence type="ECO:0000256" key="2">
    <source>
        <dbReference type="ARBA" id="ARBA00022741"/>
    </source>
</evidence>
<gene>
    <name evidence="7" type="ORF">ENF32_01865</name>
</gene>
<dbReference type="PANTHER" id="PTHR15184">
    <property type="entry name" value="ATP SYNTHASE"/>
    <property type="match status" value="1"/>
</dbReference>
<comment type="caution">
    <text evidence="7">The sequence shown here is derived from an EMBL/GenBank/DDBJ whole genome shotgun (WGS) entry which is preliminary data.</text>
</comment>
<feature type="non-terminal residue" evidence="7">
    <location>
        <position position="307"/>
    </location>
</feature>
<proteinExistence type="predicted"/>
<dbReference type="SMART" id="SM00382">
    <property type="entry name" value="AAA"/>
    <property type="match status" value="1"/>
</dbReference>
<keyword evidence="4" id="KW-0653">Protein transport</keyword>
<dbReference type="EMBL" id="DQWS01000071">
    <property type="protein sequence ID" value="HDD52801.1"/>
    <property type="molecule type" value="Genomic_DNA"/>
</dbReference>
<dbReference type="AlphaFoldDB" id="A0A7C0U678"/>
<evidence type="ECO:0000256" key="3">
    <source>
        <dbReference type="ARBA" id="ARBA00022840"/>
    </source>
</evidence>
<evidence type="ECO:0000256" key="1">
    <source>
        <dbReference type="ARBA" id="ARBA00022448"/>
    </source>
</evidence>
<dbReference type="CDD" id="cd18117">
    <property type="entry name" value="ATP-synt_flagellum-secretory_path_III_N"/>
    <property type="match status" value="1"/>
</dbReference>
<organism evidence="7">
    <name type="scientific">Thermosulfidibacter takaii</name>
    <dbReference type="NCBI Taxonomy" id="412593"/>
    <lineage>
        <taxon>Bacteria</taxon>
        <taxon>Pseudomonadati</taxon>
        <taxon>Thermosulfidibacterota</taxon>
        <taxon>Thermosulfidibacteria</taxon>
        <taxon>Thermosulfidibacterales</taxon>
        <taxon>Thermosulfidibacteraceae</taxon>
    </lineage>
</organism>
<keyword evidence="3" id="KW-0067">ATP-binding</keyword>
<keyword evidence="1" id="KW-0813">Transport</keyword>
<dbReference type="NCBIfam" id="TIGR01026">
    <property type="entry name" value="fliI_yscN"/>
    <property type="match status" value="1"/>
</dbReference>
<dbReference type="SUPFAM" id="SSF52540">
    <property type="entry name" value="P-loop containing nucleoside triphosphate hydrolases"/>
    <property type="match status" value="1"/>
</dbReference>
<dbReference type="GO" id="GO:0030254">
    <property type="term" value="P:protein secretion by the type III secretion system"/>
    <property type="evidence" value="ECO:0007669"/>
    <property type="project" value="InterPro"/>
</dbReference>
<dbReference type="Proteomes" id="UP000885690">
    <property type="component" value="Unassembled WGS sequence"/>
</dbReference>
<dbReference type="InterPro" id="IPR000194">
    <property type="entry name" value="ATPase_F1/V1/A1_a/bsu_nucl-bd"/>
</dbReference>
<keyword evidence="5" id="KW-1278">Translocase</keyword>
<dbReference type="GO" id="GO:0005524">
    <property type="term" value="F:ATP binding"/>
    <property type="evidence" value="ECO:0007669"/>
    <property type="project" value="UniProtKB-KW"/>
</dbReference>
<evidence type="ECO:0000256" key="4">
    <source>
        <dbReference type="ARBA" id="ARBA00022927"/>
    </source>
</evidence>
<reference evidence="7" key="1">
    <citation type="journal article" date="2020" name="mSystems">
        <title>Genome- and Community-Level Interaction Insights into Carbon Utilization and Element Cycling Functions of Hydrothermarchaeota in Hydrothermal Sediment.</title>
        <authorList>
            <person name="Zhou Z."/>
            <person name="Liu Y."/>
            <person name="Xu W."/>
            <person name="Pan J."/>
            <person name="Luo Z.H."/>
            <person name="Li M."/>
        </authorList>
    </citation>
    <scope>NUCLEOTIDE SEQUENCE [LARGE SCALE GENOMIC DNA]</scope>
    <source>
        <strain evidence="7">HyVt-115</strain>
    </source>
</reference>
<evidence type="ECO:0000313" key="7">
    <source>
        <dbReference type="EMBL" id="HDD52801.1"/>
    </source>
</evidence>
<dbReference type="GO" id="GO:0046933">
    <property type="term" value="F:proton-transporting ATP synthase activity, rotational mechanism"/>
    <property type="evidence" value="ECO:0007669"/>
    <property type="project" value="TreeGrafter"/>
</dbReference>
<dbReference type="Pfam" id="PF00006">
    <property type="entry name" value="ATP-synt_ab"/>
    <property type="match status" value="1"/>
</dbReference>
<dbReference type="Gene3D" id="3.40.50.12240">
    <property type="match status" value="1"/>
</dbReference>